<gene>
    <name evidence="2" type="ORF">INT45_010350</name>
</gene>
<sequence length="174" mass="19843">MWWCSVEYNLTASTSNTWSEFKRVCKYEFKPGNAKQLAGQRYNSFSKQVRWRGMVRSSLMPKLPNMDTKDVLFNFVQGLKYQWSPCPDTEAFFIDGSPASMNLDALKPADRRYDGASDDESYGSQSSDGIKWPLVKKKVTGGPRDQNQEKKSKVEVTENGQHKKDTDHGGITLR</sequence>
<comment type="caution">
    <text evidence="2">The sequence shown here is derived from an EMBL/GenBank/DDBJ whole genome shotgun (WGS) entry which is preliminary data.</text>
</comment>
<dbReference type="OrthoDB" id="2250058at2759"/>
<protein>
    <submittedName>
        <fullName evidence="2">Uncharacterized protein</fullName>
    </submittedName>
</protein>
<name>A0A8H7SCI2_9FUNG</name>
<dbReference type="AlphaFoldDB" id="A0A8H7SCI2"/>
<reference evidence="2 3" key="1">
    <citation type="submission" date="2020-12" db="EMBL/GenBank/DDBJ databases">
        <title>Metabolic potential, ecology and presence of endohyphal bacteria is reflected in genomic diversity of Mucoromycotina.</title>
        <authorList>
            <person name="Muszewska A."/>
            <person name="Okrasinska A."/>
            <person name="Steczkiewicz K."/>
            <person name="Drgas O."/>
            <person name="Orlowska M."/>
            <person name="Perlinska-Lenart U."/>
            <person name="Aleksandrzak-Piekarczyk T."/>
            <person name="Szatraj K."/>
            <person name="Zielenkiewicz U."/>
            <person name="Pilsyk S."/>
            <person name="Malc E."/>
            <person name="Mieczkowski P."/>
            <person name="Kruszewska J.S."/>
            <person name="Biernat P."/>
            <person name="Pawlowska J."/>
        </authorList>
    </citation>
    <scope>NUCLEOTIDE SEQUENCE [LARGE SCALE GENOMIC DNA]</scope>
    <source>
        <strain evidence="2 3">CBS 142.35</strain>
    </source>
</reference>
<keyword evidence="3" id="KW-1185">Reference proteome</keyword>
<evidence type="ECO:0000313" key="2">
    <source>
        <dbReference type="EMBL" id="KAG2225523.1"/>
    </source>
</evidence>
<dbReference type="EMBL" id="JAEPRB010000027">
    <property type="protein sequence ID" value="KAG2225523.1"/>
    <property type="molecule type" value="Genomic_DNA"/>
</dbReference>
<feature type="region of interest" description="Disordered" evidence="1">
    <location>
        <begin position="111"/>
        <end position="174"/>
    </location>
</feature>
<dbReference type="Proteomes" id="UP000646827">
    <property type="component" value="Unassembled WGS sequence"/>
</dbReference>
<evidence type="ECO:0000313" key="3">
    <source>
        <dbReference type="Proteomes" id="UP000646827"/>
    </source>
</evidence>
<feature type="compositionally biased region" description="Basic and acidic residues" evidence="1">
    <location>
        <begin position="146"/>
        <end position="168"/>
    </location>
</feature>
<proteinExistence type="predicted"/>
<accession>A0A8H7SCI2</accession>
<evidence type="ECO:0000256" key="1">
    <source>
        <dbReference type="SAM" id="MobiDB-lite"/>
    </source>
</evidence>
<organism evidence="2 3">
    <name type="scientific">Circinella minor</name>
    <dbReference type="NCBI Taxonomy" id="1195481"/>
    <lineage>
        <taxon>Eukaryota</taxon>
        <taxon>Fungi</taxon>
        <taxon>Fungi incertae sedis</taxon>
        <taxon>Mucoromycota</taxon>
        <taxon>Mucoromycotina</taxon>
        <taxon>Mucoromycetes</taxon>
        <taxon>Mucorales</taxon>
        <taxon>Lichtheimiaceae</taxon>
        <taxon>Circinella</taxon>
    </lineage>
</organism>